<proteinExistence type="inferred from homology"/>
<evidence type="ECO:0000313" key="5">
    <source>
        <dbReference type="Proteomes" id="UP001484239"/>
    </source>
</evidence>
<dbReference type="RefSeq" id="WP_405275463.1">
    <property type="nucleotide sequence ID" value="NZ_JBBHLI010000002.1"/>
</dbReference>
<dbReference type="NCBIfam" id="NF005559">
    <property type="entry name" value="PRK07231.1"/>
    <property type="match status" value="1"/>
</dbReference>
<dbReference type="EMBL" id="JBBHLI010000002">
    <property type="protein sequence ID" value="MEK9500160.1"/>
    <property type="molecule type" value="Genomic_DNA"/>
</dbReference>
<dbReference type="InterPro" id="IPR020904">
    <property type="entry name" value="Sc_DH/Rdtase_CS"/>
</dbReference>
<dbReference type="PANTHER" id="PTHR42879">
    <property type="entry name" value="3-OXOACYL-(ACYL-CARRIER-PROTEIN) REDUCTASE"/>
    <property type="match status" value="1"/>
</dbReference>
<gene>
    <name evidence="4" type="ORF">WI372_04165</name>
</gene>
<evidence type="ECO:0000313" key="4">
    <source>
        <dbReference type="EMBL" id="MEK9500160.1"/>
    </source>
</evidence>
<evidence type="ECO:0000256" key="2">
    <source>
        <dbReference type="RuleBase" id="RU000363"/>
    </source>
</evidence>
<dbReference type="NCBIfam" id="NF009466">
    <property type="entry name" value="PRK12826.1-2"/>
    <property type="match status" value="1"/>
</dbReference>
<dbReference type="Proteomes" id="UP001484239">
    <property type="component" value="Unassembled WGS sequence"/>
</dbReference>
<comment type="similarity">
    <text evidence="1 2">Belongs to the short-chain dehydrogenases/reductases (SDR) family.</text>
</comment>
<dbReference type="InterPro" id="IPR050259">
    <property type="entry name" value="SDR"/>
</dbReference>
<dbReference type="InterPro" id="IPR036291">
    <property type="entry name" value="NAD(P)-bd_dom_sf"/>
</dbReference>
<sequence length="258" mass="26139">MTLRDRTAVVTGGSSGIGAECARALAREGAAVVVAGRSLGPLEAVVAEIEASGGRAIAVRCDVSDEEGVSALAEAARDAMGPVDILVNSAGISPSAPLHRTSVAVWNQVMAVNATGVFLCTRAFAGAMAEAGWGRVVNVASVAGLTGGRYIAAYAASKHAVVGFTRSIAEELAPRGVTVNAVCPGFVDTPMTDRSVERIADTTSLDAESAREALLSTSPQHRLITVEECAGAVMYLCGEAARGVTGQTLVIDGGALRA</sequence>
<keyword evidence="5" id="KW-1185">Reference proteome</keyword>
<reference evidence="4 5" key="1">
    <citation type="submission" date="2024-02" db="EMBL/GenBank/DDBJ databases">
        <title>A novel Gemmatimonadota bacterium.</title>
        <authorList>
            <person name="Du Z.-J."/>
            <person name="Ye Y.-Q."/>
        </authorList>
    </citation>
    <scope>NUCLEOTIDE SEQUENCE [LARGE SCALE GENOMIC DNA]</scope>
    <source>
        <strain evidence="4 5">DH-20</strain>
    </source>
</reference>
<accession>A0ABU9E602</accession>
<dbReference type="PRINTS" id="PR00080">
    <property type="entry name" value="SDRFAMILY"/>
</dbReference>
<feature type="domain" description="Ketoreductase" evidence="3">
    <location>
        <begin position="6"/>
        <end position="176"/>
    </location>
</feature>
<dbReference type="PRINTS" id="PR00081">
    <property type="entry name" value="GDHRDH"/>
</dbReference>
<dbReference type="SMART" id="SM00822">
    <property type="entry name" value="PKS_KR"/>
    <property type="match status" value="1"/>
</dbReference>
<evidence type="ECO:0000259" key="3">
    <source>
        <dbReference type="SMART" id="SM00822"/>
    </source>
</evidence>
<dbReference type="PANTHER" id="PTHR42879:SF2">
    <property type="entry name" value="3-OXOACYL-[ACYL-CARRIER-PROTEIN] REDUCTASE FABG"/>
    <property type="match status" value="1"/>
</dbReference>
<dbReference type="InterPro" id="IPR002347">
    <property type="entry name" value="SDR_fam"/>
</dbReference>
<protein>
    <submittedName>
        <fullName evidence="4">SDR family NAD(P)-dependent oxidoreductase</fullName>
    </submittedName>
</protein>
<dbReference type="Pfam" id="PF00106">
    <property type="entry name" value="adh_short"/>
    <property type="match status" value="1"/>
</dbReference>
<dbReference type="PROSITE" id="PS00061">
    <property type="entry name" value="ADH_SHORT"/>
    <property type="match status" value="1"/>
</dbReference>
<organism evidence="4 5">
    <name type="scientific">Gaopeijia maritima</name>
    <dbReference type="NCBI Taxonomy" id="3119007"/>
    <lineage>
        <taxon>Bacteria</taxon>
        <taxon>Pseudomonadati</taxon>
        <taxon>Gemmatimonadota</taxon>
        <taxon>Longimicrobiia</taxon>
        <taxon>Gaopeijiales</taxon>
        <taxon>Gaopeijiaceae</taxon>
        <taxon>Gaopeijia</taxon>
    </lineage>
</organism>
<dbReference type="PIRSF" id="PIRSF000126">
    <property type="entry name" value="11-beta-HSD1"/>
    <property type="match status" value="1"/>
</dbReference>
<comment type="caution">
    <text evidence="4">The sequence shown here is derived from an EMBL/GenBank/DDBJ whole genome shotgun (WGS) entry which is preliminary data.</text>
</comment>
<evidence type="ECO:0000256" key="1">
    <source>
        <dbReference type="ARBA" id="ARBA00006484"/>
    </source>
</evidence>
<dbReference type="Gene3D" id="3.40.50.720">
    <property type="entry name" value="NAD(P)-binding Rossmann-like Domain"/>
    <property type="match status" value="1"/>
</dbReference>
<dbReference type="InterPro" id="IPR057326">
    <property type="entry name" value="KR_dom"/>
</dbReference>
<name>A0ABU9E602_9BACT</name>
<dbReference type="SUPFAM" id="SSF51735">
    <property type="entry name" value="NAD(P)-binding Rossmann-fold domains"/>
    <property type="match status" value="1"/>
</dbReference>